<evidence type="ECO:0000256" key="2">
    <source>
        <dbReference type="ARBA" id="ARBA00004793"/>
    </source>
</evidence>
<comment type="catalytic activity">
    <reaction evidence="1">
        <text>(2S,3R)-3-hydroxybutane-1,2,3-tricarboxylate = pyruvate + succinate</text>
        <dbReference type="Rhea" id="RHEA:16809"/>
        <dbReference type="ChEBI" id="CHEBI:15361"/>
        <dbReference type="ChEBI" id="CHEBI:30031"/>
        <dbReference type="ChEBI" id="CHEBI:57429"/>
        <dbReference type="EC" id="4.1.3.30"/>
    </reaction>
</comment>
<evidence type="ECO:0000256" key="7">
    <source>
        <dbReference type="ARBA" id="ARBA00023239"/>
    </source>
</evidence>
<keyword evidence="15" id="KW-1185">Reference proteome</keyword>
<dbReference type="InterPro" id="IPR039556">
    <property type="entry name" value="ICL/PEPM"/>
</dbReference>
<keyword evidence="7 10" id="KW-0456">Lyase</keyword>
<dbReference type="InterPro" id="IPR018523">
    <property type="entry name" value="Isocitrate_lyase_ph_CS"/>
</dbReference>
<feature type="binding site" evidence="12">
    <location>
        <begin position="437"/>
        <end position="441"/>
    </location>
    <ligand>
        <name>substrate</name>
    </ligand>
</feature>
<dbReference type="GO" id="GO:0046421">
    <property type="term" value="F:methylisocitrate lyase activity"/>
    <property type="evidence" value="ECO:0007669"/>
    <property type="project" value="UniProtKB-EC"/>
</dbReference>
<feature type="binding site" evidence="12">
    <location>
        <position position="471"/>
    </location>
    <ligand>
        <name>substrate</name>
    </ligand>
</feature>
<evidence type="ECO:0000256" key="13">
    <source>
        <dbReference type="PIRSR" id="PIRSR001362-3"/>
    </source>
</evidence>
<evidence type="ECO:0000256" key="10">
    <source>
        <dbReference type="PIRNR" id="PIRNR001362"/>
    </source>
</evidence>
<dbReference type="Gene3D" id="3.20.20.60">
    <property type="entry name" value="Phosphoenolpyruvate-binding domains"/>
    <property type="match status" value="1"/>
</dbReference>
<dbReference type="NCBIfam" id="TIGR01346">
    <property type="entry name" value="isocit_lyase"/>
    <property type="match status" value="1"/>
</dbReference>
<gene>
    <name evidence="14" type="ORF">AW171_hschr31856</name>
</gene>
<dbReference type="CDD" id="cd00377">
    <property type="entry name" value="ICL_PEPM"/>
    <property type="match status" value="1"/>
</dbReference>
<comment type="pathway">
    <text evidence="2">Carbohydrate metabolism; glyoxylate cycle; (S)-malate from isocitrate: step 1/2.</text>
</comment>
<dbReference type="FunFam" id="1.10.10.850:FF:000001">
    <property type="entry name" value="Isocitrate lyase"/>
    <property type="match status" value="1"/>
</dbReference>
<evidence type="ECO:0000256" key="6">
    <source>
        <dbReference type="ARBA" id="ARBA00022532"/>
    </source>
</evidence>
<evidence type="ECO:0000256" key="3">
    <source>
        <dbReference type="ARBA" id="ARBA00005704"/>
    </source>
</evidence>
<dbReference type="OrthoDB" id="4078635at2759"/>
<evidence type="ECO:0000256" key="1">
    <source>
        <dbReference type="ARBA" id="ARBA00001050"/>
    </source>
</evidence>
<feature type="binding site" evidence="12">
    <location>
        <begin position="217"/>
        <end position="218"/>
    </location>
    <ligand>
        <name>substrate</name>
    </ligand>
</feature>
<evidence type="ECO:0000256" key="8">
    <source>
        <dbReference type="ARBA" id="ARBA00023531"/>
    </source>
</evidence>
<comment type="cofactor">
    <cofactor evidence="13">
        <name>Mg(2+)</name>
        <dbReference type="ChEBI" id="CHEBI:18420"/>
    </cofactor>
    <text evidence="13">Can also use Mn(2+) ion.</text>
</comment>
<dbReference type="GO" id="GO:0004451">
    <property type="term" value="F:isocitrate lyase activity"/>
    <property type="evidence" value="ECO:0007669"/>
    <property type="project" value="UniProtKB-EC"/>
</dbReference>
<keyword evidence="13" id="KW-0479">Metal-binding</keyword>
<keyword evidence="13" id="KW-0460">Magnesium</keyword>
<dbReference type="Pfam" id="PF00463">
    <property type="entry name" value="ICL"/>
    <property type="match status" value="1"/>
</dbReference>
<dbReference type="GO" id="GO:0006097">
    <property type="term" value="P:glyoxylate cycle"/>
    <property type="evidence" value="ECO:0007669"/>
    <property type="project" value="UniProtKB-KW"/>
</dbReference>
<keyword evidence="6" id="KW-0816">Tricarboxylic acid cycle</keyword>
<dbReference type="SUPFAM" id="SSF51621">
    <property type="entry name" value="Phosphoenolpyruvate/pyruvate domain"/>
    <property type="match status" value="1"/>
</dbReference>
<evidence type="ECO:0000313" key="14">
    <source>
        <dbReference type="EMBL" id="AMD19988.1"/>
    </source>
</evidence>
<feature type="binding site" evidence="12">
    <location>
        <begin position="105"/>
        <end position="107"/>
    </location>
    <ligand>
        <name>substrate</name>
    </ligand>
</feature>
<proteinExistence type="inferred from homology"/>
<comment type="catalytic activity">
    <reaction evidence="8">
        <text>D-threo-isocitrate = glyoxylate + succinate</text>
        <dbReference type="Rhea" id="RHEA:13245"/>
        <dbReference type="ChEBI" id="CHEBI:15562"/>
        <dbReference type="ChEBI" id="CHEBI:30031"/>
        <dbReference type="ChEBI" id="CHEBI:36655"/>
        <dbReference type="EC" id="4.1.3.1"/>
    </reaction>
</comment>
<dbReference type="EMBL" id="CP014243">
    <property type="protein sequence ID" value="AMD19988.1"/>
    <property type="molecule type" value="Genomic_DNA"/>
</dbReference>
<protein>
    <recommendedName>
        <fullName evidence="4 10">Isocitrate lyase</fullName>
    </recommendedName>
</protein>
<evidence type="ECO:0000256" key="5">
    <source>
        <dbReference type="ARBA" id="ARBA00022435"/>
    </source>
</evidence>
<dbReference type="Gene3D" id="1.10.10.850">
    <property type="match status" value="1"/>
</dbReference>
<evidence type="ECO:0000256" key="12">
    <source>
        <dbReference type="PIRSR" id="PIRSR001362-2"/>
    </source>
</evidence>
<dbReference type="PROSITE" id="PS00161">
    <property type="entry name" value="ISOCITRATE_LYASE"/>
    <property type="match status" value="1"/>
</dbReference>
<comment type="function">
    <text evidence="9">Catalyzes the formation of succinate and glyoxylate from isocitrate, a key step of the glyoxylate cycle, which operates as an anaplerotic route for replenishing the tricarboxylic acid cycle. Required for growth on ethanol or acetate, but dispensable when fermentable carbon sources are available. Also acts on 2-methylisocitrate.</text>
</comment>
<feature type="binding site" evidence="13">
    <location>
        <position position="178"/>
    </location>
    <ligand>
        <name>Mg(2+)</name>
        <dbReference type="ChEBI" id="CHEBI:18420"/>
    </ligand>
</feature>
<evidence type="ECO:0000313" key="15">
    <source>
        <dbReference type="Proteomes" id="UP000243052"/>
    </source>
</evidence>
<name>A0A0X8HRB2_9SACH</name>
<organism evidence="14 15">
    <name type="scientific">Eremothecium sinecaudum</name>
    <dbReference type="NCBI Taxonomy" id="45286"/>
    <lineage>
        <taxon>Eukaryota</taxon>
        <taxon>Fungi</taxon>
        <taxon>Dikarya</taxon>
        <taxon>Ascomycota</taxon>
        <taxon>Saccharomycotina</taxon>
        <taxon>Saccharomycetes</taxon>
        <taxon>Saccharomycetales</taxon>
        <taxon>Saccharomycetaceae</taxon>
        <taxon>Eremothecium</taxon>
    </lineage>
</organism>
<dbReference type="GeneID" id="28723219"/>
<dbReference type="InterPro" id="IPR015813">
    <property type="entry name" value="Pyrv/PenolPyrv_kinase-like_dom"/>
</dbReference>
<evidence type="ECO:0000256" key="9">
    <source>
        <dbReference type="ARBA" id="ARBA00057462"/>
    </source>
</evidence>
<keyword evidence="5" id="KW-0329">Glyoxylate bypass</keyword>
<evidence type="ECO:0000256" key="4">
    <source>
        <dbReference type="ARBA" id="ARBA00017446"/>
    </source>
</evidence>
<comment type="similarity">
    <text evidence="3 10">Belongs to the isocitrate lyase/PEP mutase superfamily. Isocitrate lyase family.</text>
</comment>
<dbReference type="AlphaFoldDB" id="A0A0X8HRB2"/>
<dbReference type="PANTHER" id="PTHR21631">
    <property type="entry name" value="ISOCITRATE LYASE/MALATE SYNTHASE"/>
    <property type="match status" value="1"/>
</dbReference>
<sequence>MSPSYSAHNEWVAMKQQTAAEVAQIEKWWSEPRWAHTKRNYTAEDVAKRRGTFPVLKSTSTVMADKMYALLDKHARDGTASQTFGALDPVHVTQMAKYLDSVYVSGWQCSATASTSHEPGPDFADYPMDTVPNKVEHLIKSQLFHDRKQREARLSCTTPEQLNALGPEIDYLRPIIADADAGHGGLNAVYKLTKLFIERGAAGIHMEDQTSTNKKCGHMAGRCVVPVQEHVNRLIMSRLCADVMGSNLLLVARTDSGRATLISSTIDNRDHYFILGATNPEVTVSLADTLAEAQAAGASSEELQELEARWNEKARLRLFHEIFSEKVKNNPKIFNQSVIANFNSRTGPYSGKSIQQMQAIARELIGEEIYFNWDLPRSSEGLYRYNGGIECSIMRARAFSPYADLVWMESDSPDFEEARQFAVGVREKYPHQWLAYNLSPSFNWPKAMPPHEQETFITRLAKLGYNWQFITLAGLHTTALAVHSFSREYKKFGMKAYAVDVQQREIDESVDILKHQKWAGAEYVDGLLKLALGGVSATAAMGKGVTEEQFNSVTNSARL</sequence>
<dbReference type="GO" id="GO:0046872">
    <property type="term" value="F:metal ion binding"/>
    <property type="evidence" value="ECO:0007669"/>
    <property type="project" value="UniProtKB-KW"/>
</dbReference>
<dbReference type="InterPro" id="IPR006254">
    <property type="entry name" value="Isocitrate_lyase"/>
</dbReference>
<feature type="active site" description="Proton acceptor" evidence="11">
    <location>
        <position position="216"/>
    </location>
</feature>
<dbReference type="InterPro" id="IPR040442">
    <property type="entry name" value="Pyrv_kinase-like_dom_sf"/>
</dbReference>
<dbReference type="Proteomes" id="UP000243052">
    <property type="component" value="Chromosome iii"/>
</dbReference>
<dbReference type="PANTHER" id="PTHR21631:SF3">
    <property type="entry name" value="BIFUNCTIONAL GLYOXYLATE CYCLE PROTEIN"/>
    <property type="match status" value="1"/>
</dbReference>
<dbReference type="GO" id="GO:0006099">
    <property type="term" value="P:tricarboxylic acid cycle"/>
    <property type="evidence" value="ECO:0007669"/>
    <property type="project" value="UniProtKB-KW"/>
</dbReference>
<feature type="binding site" evidence="12">
    <location>
        <position position="253"/>
    </location>
    <ligand>
        <name>substrate</name>
    </ligand>
</feature>
<dbReference type="PIRSF" id="PIRSF001362">
    <property type="entry name" value="Isocit_lyase"/>
    <property type="match status" value="1"/>
</dbReference>
<accession>A0A0X8HRB2</accession>
<reference evidence="14 15" key="1">
    <citation type="submission" date="2016-01" db="EMBL/GenBank/DDBJ databases">
        <title>Genome sequence of the yeast Holleya sinecauda.</title>
        <authorList>
            <person name="Dietrich F.S."/>
        </authorList>
    </citation>
    <scope>NUCLEOTIDE SEQUENCE [LARGE SCALE GENOMIC DNA]</scope>
    <source>
        <strain evidence="14 15">ATCC 58844</strain>
    </source>
</reference>
<dbReference type="RefSeq" id="XP_017986984.1">
    <property type="nucleotide sequence ID" value="XM_018131128.1"/>
</dbReference>
<dbReference type="STRING" id="45286.A0A0X8HRB2"/>
<evidence type="ECO:0000256" key="11">
    <source>
        <dbReference type="PIRSR" id="PIRSR001362-1"/>
    </source>
</evidence>